<proteinExistence type="predicted"/>
<gene>
    <name evidence="1" type="ORF">UFOVP117_70</name>
</gene>
<evidence type="ECO:0000313" key="1">
    <source>
        <dbReference type="EMBL" id="CAB4129695.1"/>
    </source>
</evidence>
<protein>
    <submittedName>
        <fullName evidence="1">Uncharacterized protein</fullName>
    </submittedName>
</protein>
<accession>A0A6J5L6K5</accession>
<sequence>MAKSIKNSPKILGLDVSTKTIGVALFDLSSRDLLELTHVSPQPKPTPETKIEEMLLKSATFRKKLEEYKGVGVVRCVIEEPLLNSNNAYTIGTLLRYNTLITKEVYDVLGIVPEYVSTYNSRKEAWPELVKKNEKGKYVLFGGYPKDCDKKMIIWELVAKREPQINWLYTRNNTLKKENFDMTDAYTVVLSYLNSKN</sequence>
<dbReference type="Gene3D" id="3.30.420.10">
    <property type="entry name" value="Ribonuclease H-like superfamily/Ribonuclease H"/>
    <property type="match status" value="1"/>
</dbReference>
<name>A0A6J5L6K5_9CAUD</name>
<dbReference type="GO" id="GO:0003676">
    <property type="term" value="F:nucleic acid binding"/>
    <property type="evidence" value="ECO:0007669"/>
    <property type="project" value="InterPro"/>
</dbReference>
<organism evidence="1">
    <name type="scientific">uncultured Caudovirales phage</name>
    <dbReference type="NCBI Taxonomy" id="2100421"/>
    <lineage>
        <taxon>Viruses</taxon>
        <taxon>Duplodnaviria</taxon>
        <taxon>Heunggongvirae</taxon>
        <taxon>Uroviricota</taxon>
        <taxon>Caudoviricetes</taxon>
        <taxon>Peduoviridae</taxon>
        <taxon>Maltschvirus</taxon>
        <taxon>Maltschvirus maltsch</taxon>
    </lineage>
</organism>
<reference evidence="1" key="1">
    <citation type="submission" date="2020-04" db="EMBL/GenBank/DDBJ databases">
        <authorList>
            <person name="Chiriac C."/>
            <person name="Salcher M."/>
            <person name="Ghai R."/>
            <person name="Kavagutti S V."/>
        </authorList>
    </citation>
    <scope>NUCLEOTIDE SEQUENCE</scope>
</reference>
<dbReference type="InterPro" id="IPR036397">
    <property type="entry name" value="RNaseH_sf"/>
</dbReference>
<dbReference type="EMBL" id="LR796235">
    <property type="protein sequence ID" value="CAB4129695.1"/>
    <property type="molecule type" value="Genomic_DNA"/>
</dbReference>